<accession>A0A380FLD5</accession>
<evidence type="ECO:0000313" key="2">
    <source>
        <dbReference type="Proteomes" id="UP000255277"/>
    </source>
</evidence>
<organism evidence="1 2">
    <name type="scientific">Staphylococcus gallinarum</name>
    <dbReference type="NCBI Taxonomy" id="1293"/>
    <lineage>
        <taxon>Bacteria</taxon>
        <taxon>Bacillati</taxon>
        <taxon>Bacillota</taxon>
        <taxon>Bacilli</taxon>
        <taxon>Bacillales</taxon>
        <taxon>Staphylococcaceae</taxon>
        <taxon>Staphylococcus</taxon>
    </lineage>
</organism>
<dbReference type="EMBL" id="UHDK01000001">
    <property type="protein sequence ID" value="SUM34948.1"/>
    <property type="molecule type" value="Genomic_DNA"/>
</dbReference>
<evidence type="ECO:0000313" key="1">
    <source>
        <dbReference type="EMBL" id="SUM34948.1"/>
    </source>
</evidence>
<reference evidence="1 2" key="1">
    <citation type="submission" date="2018-06" db="EMBL/GenBank/DDBJ databases">
        <authorList>
            <consortium name="Pathogen Informatics"/>
            <person name="Doyle S."/>
        </authorList>
    </citation>
    <scope>NUCLEOTIDE SEQUENCE [LARGE SCALE GENOMIC DNA]</scope>
    <source>
        <strain evidence="1 2">NCTC12195</strain>
    </source>
</reference>
<gene>
    <name evidence="1" type="ORF">NCTC12195_04476</name>
</gene>
<sequence length="57" mass="6715">MVFQVFQDVNNQLFTESIEAELRLSNDSIAEDQIVKRLRELGISEHIERTPIISVRW</sequence>
<proteinExistence type="predicted"/>
<protein>
    <submittedName>
        <fullName evidence="1">Cobalt ABC transporter ATPase</fullName>
    </submittedName>
</protein>
<name>A0A380FLD5_STAGA</name>
<dbReference type="AlphaFoldDB" id="A0A380FLD5"/>
<dbReference type="Proteomes" id="UP000255277">
    <property type="component" value="Unassembled WGS sequence"/>
</dbReference>